<proteinExistence type="predicted"/>
<protein>
    <submittedName>
        <fullName evidence="1">Uncharacterized protein</fullName>
    </submittedName>
</protein>
<name>A0A0F9B6Z4_9ZZZZ</name>
<dbReference type="EMBL" id="LAZR01039271">
    <property type="protein sequence ID" value="KKL17405.1"/>
    <property type="molecule type" value="Genomic_DNA"/>
</dbReference>
<accession>A0A0F9B6Z4</accession>
<gene>
    <name evidence="1" type="ORF">LCGC14_2485870</name>
</gene>
<reference evidence="1" key="1">
    <citation type="journal article" date="2015" name="Nature">
        <title>Complex archaea that bridge the gap between prokaryotes and eukaryotes.</title>
        <authorList>
            <person name="Spang A."/>
            <person name="Saw J.H."/>
            <person name="Jorgensen S.L."/>
            <person name="Zaremba-Niedzwiedzka K."/>
            <person name="Martijn J."/>
            <person name="Lind A.E."/>
            <person name="van Eijk R."/>
            <person name="Schleper C."/>
            <person name="Guy L."/>
            <person name="Ettema T.J."/>
        </authorList>
    </citation>
    <scope>NUCLEOTIDE SEQUENCE</scope>
</reference>
<feature type="non-terminal residue" evidence="1">
    <location>
        <position position="111"/>
    </location>
</feature>
<comment type="caution">
    <text evidence="1">The sequence shown here is derived from an EMBL/GenBank/DDBJ whole genome shotgun (WGS) entry which is preliminary data.</text>
</comment>
<dbReference type="AlphaFoldDB" id="A0A0F9B6Z4"/>
<evidence type="ECO:0000313" key="1">
    <source>
        <dbReference type="EMBL" id="KKL17405.1"/>
    </source>
</evidence>
<sequence length="111" mass="11783">MILRRANKGEANKGDAPLFCVVDDVDRPKCTAAMSRIARVATGGLAYHVLKATSPRRRRSQEITLAAALADAPAIGYAGSIAPRAKPSCSRCTAQPPVGYRNVDEEHGLPP</sequence>
<organism evidence="1">
    <name type="scientific">marine sediment metagenome</name>
    <dbReference type="NCBI Taxonomy" id="412755"/>
    <lineage>
        <taxon>unclassified sequences</taxon>
        <taxon>metagenomes</taxon>
        <taxon>ecological metagenomes</taxon>
    </lineage>
</organism>